<dbReference type="Proteomes" id="UP000254161">
    <property type="component" value="Unassembled WGS sequence"/>
</dbReference>
<dbReference type="RefSeq" id="WP_115631033.1">
    <property type="nucleotide sequence ID" value="NZ_UFUZ01000001.1"/>
</dbReference>
<dbReference type="GO" id="GO:0032259">
    <property type="term" value="P:methylation"/>
    <property type="evidence" value="ECO:0007669"/>
    <property type="project" value="UniProtKB-KW"/>
</dbReference>
<dbReference type="SUPFAM" id="SSF53335">
    <property type="entry name" value="S-adenosyl-L-methionine-dependent methyltransferases"/>
    <property type="match status" value="1"/>
</dbReference>
<dbReference type="Gene3D" id="3.40.50.150">
    <property type="entry name" value="Vaccinia Virus protein VP39"/>
    <property type="match status" value="1"/>
</dbReference>
<evidence type="ECO:0000256" key="3">
    <source>
        <dbReference type="ARBA" id="ARBA00022603"/>
    </source>
</evidence>
<dbReference type="PIRSF" id="PIRSF015855">
    <property type="entry name" value="TypeIII_Mtase_mKpnI"/>
    <property type="match status" value="1"/>
</dbReference>
<name>A0A381EKI6_CAMUP</name>
<comment type="catalytic activity">
    <reaction evidence="6">
        <text>a 2'-deoxyadenosine in DNA + S-adenosyl-L-methionine = an N(6)-methyl-2'-deoxyadenosine in DNA + S-adenosyl-L-homocysteine + H(+)</text>
        <dbReference type="Rhea" id="RHEA:15197"/>
        <dbReference type="Rhea" id="RHEA-COMP:12418"/>
        <dbReference type="Rhea" id="RHEA-COMP:12419"/>
        <dbReference type="ChEBI" id="CHEBI:15378"/>
        <dbReference type="ChEBI" id="CHEBI:57856"/>
        <dbReference type="ChEBI" id="CHEBI:59789"/>
        <dbReference type="ChEBI" id="CHEBI:90615"/>
        <dbReference type="ChEBI" id="CHEBI:90616"/>
        <dbReference type="EC" id="2.1.1.72"/>
    </reaction>
</comment>
<evidence type="ECO:0000256" key="6">
    <source>
        <dbReference type="ARBA" id="ARBA00047942"/>
    </source>
</evidence>
<dbReference type="InterPro" id="IPR002052">
    <property type="entry name" value="DNA_methylase_N6_adenine_CS"/>
</dbReference>
<reference evidence="8 9" key="1">
    <citation type="submission" date="2018-06" db="EMBL/GenBank/DDBJ databases">
        <authorList>
            <consortium name="Pathogen Informatics"/>
            <person name="Doyle S."/>
        </authorList>
    </citation>
    <scope>NUCLEOTIDE SEQUENCE [LARGE SCALE GENOMIC DNA]</scope>
    <source>
        <strain evidence="8 9">NCTC12264</strain>
    </source>
</reference>
<dbReference type="InterPro" id="IPR029063">
    <property type="entry name" value="SAM-dependent_MTases_sf"/>
</dbReference>
<organism evidence="8 9">
    <name type="scientific">Campylobacter upsaliensis</name>
    <dbReference type="NCBI Taxonomy" id="28080"/>
    <lineage>
        <taxon>Bacteria</taxon>
        <taxon>Pseudomonadati</taxon>
        <taxon>Campylobacterota</taxon>
        <taxon>Epsilonproteobacteria</taxon>
        <taxon>Campylobacterales</taxon>
        <taxon>Campylobacteraceae</taxon>
        <taxon>Campylobacter</taxon>
    </lineage>
</organism>
<dbReference type="GO" id="GO:0008170">
    <property type="term" value="F:N-methyltransferase activity"/>
    <property type="evidence" value="ECO:0007669"/>
    <property type="project" value="InterPro"/>
</dbReference>
<feature type="domain" description="DNA methylase N-4/N-6" evidence="7">
    <location>
        <begin position="183"/>
        <end position="511"/>
    </location>
</feature>
<dbReference type="PRINTS" id="PR00508">
    <property type="entry name" value="S21N4MTFRASE"/>
</dbReference>
<evidence type="ECO:0000256" key="5">
    <source>
        <dbReference type="ARBA" id="ARBA00022691"/>
    </source>
</evidence>
<dbReference type="REBASE" id="426103">
    <property type="entry name" value="M.Cup12264ORF1743P"/>
</dbReference>
<dbReference type="EMBL" id="UFUZ01000001">
    <property type="protein sequence ID" value="SUX27498.1"/>
    <property type="molecule type" value="Genomic_DNA"/>
</dbReference>
<dbReference type="EC" id="2.1.1.72" evidence="2"/>
<evidence type="ECO:0000259" key="7">
    <source>
        <dbReference type="Pfam" id="PF01555"/>
    </source>
</evidence>
<comment type="similarity">
    <text evidence="1">Belongs to the N(4)/N(6)-methyltransferase family.</text>
</comment>
<keyword evidence="3 8" id="KW-0489">Methyltransferase</keyword>
<evidence type="ECO:0000313" key="9">
    <source>
        <dbReference type="Proteomes" id="UP000254161"/>
    </source>
</evidence>
<dbReference type="AlphaFoldDB" id="A0A381EKI6"/>
<evidence type="ECO:0000313" key="8">
    <source>
        <dbReference type="EMBL" id="SUX27498.1"/>
    </source>
</evidence>
<protein>
    <recommendedName>
        <fullName evidence="2">site-specific DNA-methyltransferase (adenine-specific)</fullName>
        <ecNumber evidence="2">2.1.1.72</ecNumber>
    </recommendedName>
</protein>
<sequence>MKNELLQDLENRFETLKYIRNLAQSYDEKLFCYLLEQSTYKDEFKNRFFIMRNNTYIFKLNDFLTFLDLRNLSGSFTSYTNKIGLGFKTKSFLKTNNEVVLNFAFKDCILKGGASKDEDKKNEIFFNEILAKDEIDVLFARKALQNFELIGDLKENLNNANLLIKGNNLLCLHSLKKKFANQVKLIYIDPPYNTGNDSFNYNDNFNHSTWLCFMKNRLEIAREFLRDDGVIFIQCDDNEQAYLKVLCDEIFNGGGGGNNFITSIAVRSSTPSGLKTAHREKTIIKTKDYILIYAKNANNIKLKPQYTKKEKWDTHYTMIFDKNTMASKKIIEVMVENGLMPKNSTINDININDKRHRKFYLDNATSIYRTAPEMPQEQKQRSLQNKDKVISYTDGDGNMQYALNGNRFSFLSQTIKPVLVGATLKEDIANLLCDFWNDIDFQNTQNQGGVDFENAKKPEQLIYRIIDMTTQENDLVMDFFAGSGTTLAVAMKMKRRFIGIEQMDYIESITKERLKKVVAGEQGGISKAVDWQGGGGFIYAELMPLNAIYKERIKNINDEKMLDSIYKDLESKAFLDYRIDLDSILKDREFKELDLKNKKEVLLSILDSNMDYVLYEDIEDKDYAISSEVIELNKIFYGDDNV</sequence>
<proteinExistence type="inferred from homology"/>
<evidence type="ECO:0000256" key="4">
    <source>
        <dbReference type="ARBA" id="ARBA00022679"/>
    </source>
</evidence>
<dbReference type="InterPro" id="IPR001091">
    <property type="entry name" value="RM_Methyltransferase"/>
</dbReference>
<dbReference type="InterPro" id="IPR002941">
    <property type="entry name" value="DNA_methylase_N4/N6"/>
</dbReference>
<keyword evidence="4 8" id="KW-0808">Transferase</keyword>
<evidence type="ECO:0000256" key="2">
    <source>
        <dbReference type="ARBA" id="ARBA00011900"/>
    </source>
</evidence>
<dbReference type="GO" id="GO:0009007">
    <property type="term" value="F:site-specific DNA-methyltransferase (adenine-specific) activity"/>
    <property type="evidence" value="ECO:0007669"/>
    <property type="project" value="UniProtKB-EC"/>
</dbReference>
<dbReference type="Pfam" id="PF01555">
    <property type="entry name" value="N6_N4_Mtase"/>
    <property type="match status" value="1"/>
</dbReference>
<accession>A0A381EKI6</accession>
<dbReference type="PROSITE" id="PS00092">
    <property type="entry name" value="N6_MTASE"/>
    <property type="match status" value="1"/>
</dbReference>
<keyword evidence="5" id="KW-0949">S-adenosyl-L-methionine</keyword>
<dbReference type="InterPro" id="IPR002295">
    <property type="entry name" value="N4/N6-MTase_EcoPI_Mod-like"/>
</dbReference>
<gene>
    <name evidence="8" type="primary">hindIIIM</name>
    <name evidence="8" type="ORF">NCTC12264_01743</name>
</gene>
<dbReference type="GO" id="GO:0003677">
    <property type="term" value="F:DNA binding"/>
    <property type="evidence" value="ECO:0007669"/>
    <property type="project" value="InterPro"/>
</dbReference>
<evidence type="ECO:0000256" key="1">
    <source>
        <dbReference type="ARBA" id="ARBA00006594"/>
    </source>
</evidence>